<evidence type="ECO:0000313" key="3">
    <source>
        <dbReference type="Proteomes" id="UP000014204"/>
    </source>
</evidence>
<comment type="caution">
    <text evidence="2">The sequence shown here is derived from an EMBL/GenBank/DDBJ whole genome shotgun (WGS) entry which is preliminary data.</text>
</comment>
<dbReference type="GeneID" id="82190719"/>
<dbReference type="EMBL" id="ASSY01000008">
    <property type="protein sequence ID" value="EOS50757.1"/>
    <property type="molecule type" value="Genomic_DNA"/>
</dbReference>
<evidence type="ECO:0008006" key="4">
    <source>
        <dbReference type="Google" id="ProtNLM"/>
    </source>
</evidence>
<keyword evidence="1" id="KW-0472">Membrane</keyword>
<keyword evidence="1" id="KW-1133">Transmembrane helix</keyword>
<accession>R9L4S7</accession>
<keyword evidence="1" id="KW-0812">Transmembrane</keyword>
<dbReference type="STRING" id="1235794.C811_01173"/>
<organism evidence="2 3">
    <name type="scientific">Adlercreutzia caecimuris B7</name>
    <dbReference type="NCBI Taxonomy" id="1235794"/>
    <lineage>
        <taxon>Bacteria</taxon>
        <taxon>Bacillati</taxon>
        <taxon>Actinomycetota</taxon>
        <taxon>Coriobacteriia</taxon>
        <taxon>Eggerthellales</taxon>
        <taxon>Eggerthellaceae</taxon>
        <taxon>Adlercreutzia</taxon>
    </lineage>
</organism>
<dbReference type="HOGENOM" id="CLU_1394433_0_0_11"/>
<dbReference type="Proteomes" id="UP000014204">
    <property type="component" value="Unassembled WGS sequence"/>
</dbReference>
<protein>
    <recommendedName>
        <fullName evidence="4">PCI domain-containing protein</fullName>
    </recommendedName>
</protein>
<dbReference type="OrthoDB" id="9553917at2"/>
<sequence length="195" mass="20414">MAKTKVKGSAASKTEVVLGAILMVLFFTGCSNEFLMDKVRWMAASFMFLGAYFIARGLEWGQLVKKYRTYEALLANDPSGSLSALASATKTSIKEVKQTLNLMIKRGMTGSLTIDEGAERVIGTFSPNVVLTPAGMAPKSAPQQTGASAPSGEAAIAEASSDAVVVSCPSCGAKNTMPRDTIAHCGHCGAKIQAK</sequence>
<dbReference type="RefSeq" id="WP_016309383.1">
    <property type="nucleotide sequence ID" value="NZ_KE159646.1"/>
</dbReference>
<gene>
    <name evidence="2" type="ORF">C811_01173</name>
</gene>
<dbReference type="AlphaFoldDB" id="R9L4S7"/>
<name>R9L4S7_9ACTN</name>
<evidence type="ECO:0000313" key="2">
    <source>
        <dbReference type="EMBL" id="EOS50757.1"/>
    </source>
</evidence>
<proteinExistence type="predicted"/>
<reference evidence="2 3" key="1">
    <citation type="submission" date="2013-04" db="EMBL/GenBank/DDBJ databases">
        <title>The Genome Sequence of Enterorhabdus caecimuris B7.</title>
        <authorList>
            <consortium name="The Broad Institute Genomics Platform"/>
            <consortium name="The Broad Institute Genome Sequencing Center for Infectious Disease"/>
            <person name="Earl A."/>
            <person name="Xavier R."/>
            <person name="Elson C."/>
            <person name="Duck W."/>
            <person name="Walker B."/>
            <person name="Young S."/>
            <person name="Zeng Q."/>
            <person name="Gargeya S."/>
            <person name="Fitzgerald M."/>
            <person name="Haas B."/>
            <person name="Abouelleil A."/>
            <person name="Allen A.W."/>
            <person name="Alvarado L."/>
            <person name="Arachchi H.M."/>
            <person name="Berlin A.M."/>
            <person name="Chapman S.B."/>
            <person name="Gainer-Dewar J."/>
            <person name="Goldberg J."/>
            <person name="Griggs A."/>
            <person name="Gujja S."/>
            <person name="Hansen M."/>
            <person name="Howarth C."/>
            <person name="Imamovic A."/>
            <person name="Ireland A."/>
            <person name="Larimer J."/>
            <person name="McCowan C."/>
            <person name="Murphy C."/>
            <person name="Pearson M."/>
            <person name="Poon T.W."/>
            <person name="Priest M."/>
            <person name="Roberts A."/>
            <person name="Saif S."/>
            <person name="Shea T."/>
            <person name="Sisk P."/>
            <person name="Sykes S."/>
            <person name="Wortman J."/>
            <person name="Nusbaum C."/>
            <person name="Birren B."/>
        </authorList>
    </citation>
    <scope>NUCLEOTIDE SEQUENCE [LARGE SCALE GENOMIC DNA]</scope>
    <source>
        <strain evidence="2 3">B7</strain>
    </source>
</reference>
<feature type="transmembrane region" description="Helical" evidence="1">
    <location>
        <begin position="41"/>
        <end position="58"/>
    </location>
</feature>
<dbReference type="PROSITE" id="PS51257">
    <property type="entry name" value="PROKAR_LIPOPROTEIN"/>
    <property type="match status" value="1"/>
</dbReference>
<keyword evidence="3" id="KW-1185">Reference proteome</keyword>
<evidence type="ECO:0000256" key="1">
    <source>
        <dbReference type="SAM" id="Phobius"/>
    </source>
</evidence>